<keyword evidence="3 6" id="KW-0012">Acyltransferase</keyword>
<keyword evidence="7" id="KW-1185">Reference proteome</keyword>
<dbReference type="Proteomes" id="UP001289135">
    <property type="component" value="Unassembled WGS sequence"/>
</dbReference>
<accession>A0AAE4VLE8</accession>
<evidence type="ECO:0000256" key="2">
    <source>
        <dbReference type="ARBA" id="ARBA00022679"/>
    </source>
</evidence>
<gene>
    <name evidence="6" type="ORF">Lyticum_00810</name>
</gene>
<reference evidence="6" key="1">
    <citation type="submission" date="2023-02" db="EMBL/GenBank/DDBJ databases">
        <title>Host association and intracellularity evolved multiple times independently in the Rickettsiales.</title>
        <authorList>
            <person name="Castelli M."/>
            <person name="Nardi T."/>
            <person name="Gammuto L."/>
            <person name="Bellinzona G."/>
            <person name="Sabaneyeva E."/>
            <person name="Potekhin A."/>
            <person name="Serra V."/>
            <person name="Petroni G."/>
            <person name="Sassera D."/>
        </authorList>
    </citation>
    <scope>NUCLEOTIDE SEQUENCE</scope>
    <source>
        <strain evidence="6">USBL-36I1</strain>
    </source>
</reference>
<protein>
    <submittedName>
        <fullName evidence="6">1-acyl-sn-glycerol-3-phosphate acyltransferase</fullName>
    </submittedName>
</protein>
<sequence length="247" mass="29067">MSFYKIEKYKNLSNFRSILFRIIFIIWTAIISISGSPLLLIPGNLGYQLIWIIGKTWAKVTLLLLKKLCNISYIVINYPKIKNNDSSRIFAIKHQSTWETVFFLYILEKPCFILKQELVNIPFYGWYLKKMRMIGLNRKDKIYSIRKLSQRIDLVIKNKRDIVIFPEGTRVEYGKSINCMPGVYLVYKIVKNLIPVSVNSGKFWPKNGNLSSGIITLKFENEILDFNYTKNEFLEHIKNQINTLNNY</sequence>
<dbReference type="PANTHER" id="PTHR10434">
    <property type="entry name" value="1-ACYL-SN-GLYCEROL-3-PHOSPHATE ACYLTRANSFERASE"/>
    <property type="match status" value="1"/>
</dbReference>
<dbReference type="Pfam" id="PF01553">
    <property type="entry name" value="Acyltransferase"/>
    <property type="match status" value="1"/>
</dbReference>
<evidence type="ECO:0000256" key="4">
    <source>
        <dbReference type="SAM" id="Phobius"/>
    </source>
</evidence>
<feature type="domain" description="Phospholipid/glycerol acyltransferase" evidence="5">
    <location>
        <begin position="88"/>
        <end position="201"/>
    </location>
</feature>
<organism evidence="6 7">
    <name type="scientific">Lyticum sinuosum</name>
    <dbReference type="NCBI Taxonomy" id="1332059"/>
    <lineage>
        <taxon>Bacteria</taxon>
        <taxon>Pseudomonadati</taxon>
        <taxon>Pseudomonadota</taxon>
        <taxon>Alphaproteobacteria</taxon>
        <taxon>Rickettsiales</taxon>
        <taxon>Lyticum</taxon>
    </lineage>
</organism>
<evidence type="ECO:0000313" key="7">
    <source>
        <dbReference type="Proteomes" id="UP001289135"/>
    </source>
</evidence>
<dbReference type="GO" id="GO:0006654">
    <property type="term" value="P:phosphatidic acid biosynthetic process"/>
    <property type="evidence" value="ECO:0007669"/>
    <property type="project" value="TreeGrafter"/>
</dbReference>
<feature type="transmembrane region" description="Helical" evidence="4">
    <location>
        <begin position="18"/>
        <end position="39"/>
    </location>
</feature>
<dbReference type="GO" id="GO:0003841">
    <property type="term" value="F:1-acylglycerol-3-phosphate O-acyltransferase activity"/>
    <property type="evidence" value="ECO:0007669"/>
    <property type="project" value="TreeGrafter"/>
</dbReference>
<keyword evidence="4" id="KW-0812">Transmembrane</keyword>
<dbReference type="InterPro" id="IPR002123">
    <property type="entry name" value="Plipid/glycerol_acylTrfase"/>
</dbReference>
<evidence type="ECO:0000259" key="5">
    <source>
        <dbReference type="SMART" id="SM00563"/>
    </source>
</evidence>
<keyword evidence="4" id="KW-1133">Transmembrane helix</keyword>
<dbReference type="EMBL" id="JARGYU010000003">
    <property type="protein sequence ID" value="MDZ5761624.1"/>
    <property type="molecule type" value="Genomic_DNA"/>
</dbReference>
<comment type="pathway">
    <text evidence="1">Lipid metabolism.</text>
</comment>
<dbReference type="AlphaFoldDB" id="A0AAE4VLE8"/>
<evidence type="ECO:0000313" key="6">
    <source>
        <dbReference type="EMBL" id="MDZ5761624.1"/>
    </source>
</evidence>
<keyword evidence="4" id="KW-0472">Membrane</keyword>
<proteinExistence type="predicted"/>
<dbReference type="SUPFAM" id="SSF69593">
    <property type="entry name" value="Glycerol-3-phosphate (1)-acyltransferase"/>
    <property type="match status" value="1"/>
</dbReference>
<dbReference type="SMART" id="SM00563">
    <property type="entry name" value="PlsC"/>
    <property type="match status" value="1"/>
</dbReference>
<evidence type="ECO:0000256" key="1">
    <source>
        <dbReference type="ARBA" id="ARBA00005189"/>
    </source>
</evidence>
<dbReference type="CDD" id="cd07989">
    <property type="entry name" value="LPLAT_AGPAT-like"/>
    <property type="match status" value="1"/>
</dbReference>
<comment type="caution">
    <text evidence="6">The sequence shown here is derived from an EMBL/GenBank/DDBJ whole genome shotgun (WGS) entry which is preliminary data.</text>
</comment>
<name>A0AAE4VLE8_9RICK</name>
<dbReference type="PANTHER" id="PTHR10434:SF40">
    <property type="entry name" value="1-ACYL-SN-GLYCEROL-3-PHOSPHATE ACYLTRANSFERASE"/>
    <property type="match status" value="1"/>
</dbReference>
<evidence type="ECO:0000256" key="3">
    <source>
        <dbReference type="ARBA" id="ARBA00023315"/>
    </source>
</evidence>
<keyword evidence="2" id="KW-0808">Transferase</keyword>
<dbReference type="RefSeq" id="WP_322499042.1">
    <property type="nucleotide sequence ID" value="NZ_JARGYU010000003.1"/>
</dbReference>